<evidence type="ECO:0000256" key="5">
    <source>
        <dbReference type="ARBA" id="ARBA00022723"/>
    </source>
</evidence>
<dbReference type="GO" id="GO:0008270">
    <property type="term" value="F:zinc ion binding"/>
    <property type="evidence" value="ECO:0007669"/>
    <property type="project" value="UniProtKB-KW"/>
</dbReference>
<name>A0A9P0HCS3_NEZVI</name>
<dbReference type="AlphaFoldDB" id="A0A9P0HCS3"/>
<keyword evidence="5" id="KW-0479">Metal-binding</keyword>
<keyword evidence="14" id="KW-1185">Reference proteome</keyword>
<evidence type="ECO:0000256" key="3">
    <source>
        <dbReference type="ARBA" id="ARBA00020620"/>
    </source>
</evidence>
<dbReference type="PANTHER" id="PTHR32297:SF1">
    <property type="entry name" value="SODIUM CHANNEL MODIFIER 1"/>
    <property type="match status" value="1"/>
</dbReference>
<evidence type="ECO:0000259" key="11">
    <source>
        <dbReference type="Pfam" id="PF15803"/>
    </source>
</evidence>
<keyword evidence="6" id="KW-0747">Spliceosome</keyword>
<evidence type="ECO:0000259" key="12">
    <source>
        <dbReference type="Pfam" id="PF15805"/>
    </source>
</evidence>
<keyword evidence="9" id="KW-0508">mRNA splicing</keyword>
<evidence type="ECO:0000313" key="13">
    <source>
        <dbReference type="EMBL" id="CAH1399900.1"/>
    </source>
</evidence>
<accession>A0A9P0HCS3</accession>
<dbReference type="Proteomes" id="UP001152798">
    <property type="component" value="Chromosome 4"/>
</dbReference>
<evidence type="ECO:0000256" key="6">
    <source>
        <dbReference type="ARBA" id="ARBA00022728"/>
    </source>
</evidence>
<evidence type="ECO:0000256" key="9">
    <source>
        <dbReference type="ARBA" id="ARBA00023187"/>
    </source>
</evidence>
<dbReference type="EMBL" id="OV725080">
    <property type="protein sequence ID" value="CAH1399900.1"/>
    <property type="molecule type" value="Genomic_DNA"/>
</dbReference>
<evidence type="ECO:0000256" key="2">
    <source>
        <dbReference type="ARBA" id="ARBA00004642"/>
    </source>
</evidence>
<comment type="subcellular location">
    <subcellularLocation>
        <location evidence="1">Nucleus speckle</location>
    </subcellularLocation>
    <subcellularLocation>
        <location evidence="2">Nucleus</location>
        <location evidence="2">Nucleoplasm</location>
    </subcellularLocation>
</comment>
<dbReference type="Pfam" id="PF15805">
    <property type="entry name" value="SCNM1_acidic"/>
    <property type="match status" value="1"/>
</dbReference>
<evidence type="ECO:0000256" key="7">
    <source>
        <dbReference type="ARBA" id="ARBA00022771"/>
    </source>
</evidence>
<dbReference type="InterPro" id="IPR033570">
    <property type="entry name" value="SCNM1"/>
</dbReference>
<keyword evidence="4" id="KW-0507">mRNA processing</keyword>
<sequence length="258" mass="29581">MSFKRDGDDLSLLNKLKHQRVSELLGNYIPEDEAKLLSNGRFTCLICLHRPIFDTVAMLGKHRKGKKHLLELSRYIKHKQELEYEALKKQQLDTVKALGAEMSIQSIICSRTLGGRDHHIEYGRRKTLDLPIFKHKKPGLLLTAPESSPVQSSASQVRRYLKTLHRKRSLESIVEKKRDNYGQLSRTEQNTSVSEIKEVTVNLEPLKENVNKRSKSLPSNTELSLNLSGWIKDKDGNWVKDVNAEFDSDEELPPDLKT</sequence>
<reference evidence="13" key="1">
    <citation type="submission" date="2022-01" db="EMBL/GenBank/DDBJ databases">
        <authorList>
            <person name="King R."/>
        </authorList>
    </citation>
    <scope>NUCLEOTIDE SEQUENCE</scope>
</reference>
<dbReference type="GO" id="GO:0016607">
    <property type="term" value="C:nuclear speck"/>
    <property type="evidence" value="ECO:0007669"/>
    <property type="project" value="UniProtKB-SubCell"/>
</dbReference>
<organism evidence="13 14">
    <name type="scientific">Nezara viridula</name>
    <name type="common">Southern green stink bug</name>
    <name type="synonym">Cimex viridulus</name>
    <dbReference type="NCBI Taxonomy" id="85310"/>
    <lineage>
        <taxon>Eukaryota</taxon>
        <taxon>Metazoa</taxon>
        <taxon>Ecdysozoa</taxon>
        <taxon>Arthropoda</taxon>
        <taxon>Hexapoda</taxon>
        <taxon>Insecta</taxon>
        <taxon>Pterygota</taxon>
        <taxon>Neoptera</taxon>
        <taxon>Paraneoptera</taxon>
        <taxon>Hemiptera</taxon>
        <taxon>Heteroptera</taxon>
        <taxon>Panheteroptera</taxon>
        <taxon>Pentatomomorpha</taxon>
        <taxon>Pentatomoidea</taxon>
        <taxon>Pentatomidae</taxon>
        <taxon>Pentatominae</taxon>
        <taxon>Nezara</taxon>
    </lineage>
</organism>
<evidence type="ECO:0000256" key="8">
    <source>
        <dbReference type="ARBA" id="ARBA00022833"/>
    </source>
</evidence>
<evidence type="ECO:0000313" key="14">
    <source>
        <dbReference type="Proteomes" id="UP001152798"/>
    </source>
</evidence>
<evidence type="ECO:0000256" key="1">
    <source>
        <dbReference type="ARBA" id="ARBA00004324"/>
    </source>
</evidence>
<protein>
    <recommendedName>
        <fullName evidence="3">Sodium channel modifier 1</fullName>
    </recommendedName>
</protein>
<keyword evidence="8" id="KW-0862">Zinc</keyword>
<dbReference type="GO" id="GO:0005681">
    <property type="term" value="C:spliceosomal complex"/>
    <property type="evidence" value="ECO:0007669"/>
    <property type="project" value="UniProtKB-KW"/>
</dbReference>
<evidence type="ECO:0000256" key="4">
    <source>
        <dbReference type="ARBA" id="ARBA00022664"/>
    </source>
</evidence>
<dbReference type="GO" id="GO:0008380">
    <property type="term" value="P:RNA splicing"/>
    <property type="evidence" value="ECO:0007669"/>
    <property type="project" value="UniProtKB-KW"/>
</dbReference>
<dbReference type="InterPro" id="IPR031622">
    <property type="entry name" value="Znf-SCNM1"/>
</dbReference>
<proteinExistence type="predicted"/>
<gene>
    <name evidence="13" type="ORF">NEZAVI_LOCUS9250</name>
</gene>
<dbReference type="OrthoDB" id="1924550at2759"/>
<keyword evidence="10" id="KW-0539">Nucleus</keyword>
<keyword evidence="7" id="KW-0863">Zinc-finger</keyword>
<feature type="domain" description="Sodium channel modifier 1 acidic C-terminal" evidence="12">
    <location>
        <begin position="223"/>
        <end position="256"/>
    </location>
</feature>
<feature type="domain" description="Sodium channel modifier 1 zinc-finger" evidence="11">
    <location>
        <begin position="44"/>
        <end position="69"/>
    </location>
</feature>
<dbReference type="PANTHER" id="PTHR32297">
    <property type="entry name" value="SODIUM CHANNEL MODIFIER 1"/>
    <property type="match status" value="1"/>
</dbReference>
<dbReference type="Pfam" id="PF15803">
    <property type="entry name" value="zf-SCNM1"/>
    <property type="match status" value="1"/>
</dbReference>
<dbReference type="GO" id="GO:0006397">
    <property type="term" value="P:mRNA processing"/>
    <property type="evidence" value="ECO:0007669"/>
    <property type="project" value="UniProtKB-KW"/>
</dbReference>
<dbReference type="InterPro" id="IPR031625">
    <property type="entry name" value="SCNM1_acidic"/>
</dbReference>
<evidence type="ECO:0000256" key="10">
    <source>
        <dbReference type="ARBA" id="ARBA00023242"/>
    </source>
</evidence>